<gene>
    <name evidence="2" type="ORF">SLEP1_g20828</name>
</gene>
<dbReference type="GO" id="GO:0000175">
    <property type="term" value="F:3'-5'-RNA exonuclease activity"/>
    <property type="evidence" value="ECO:0007669"/>
    <property type="project" value="TreeGrafter"/>
</dbReference>
<proteinExistence type="predicted"/>
<organism evidence="2 3">
    <name type="scientific">Rubroshorea leprosula</name>
    <dbReference type="NCBI Taxonomy" id="152421"/>
    <lineage>
        <taxon>Eukaryota</taxon>
        <taxon>Viridiplantae</taxon>
        <taxon>Streptophyta</taxon>
        <taxon>Embryophyta</taxon>
        <taxon>Tracheophyta</taxon>
        <taxon>Spermatophyta</taxon>
        <taxon>Magnoliopsida</taxon>
        <taxon>eudicotyledons</taxon>
        <taxon>Gunneridae</taxon>
        <taxon>Pentapetalae</taxon>
        <taxon>rosids</taxon>
        <taxon>malvids</taxon>
        <taxon>Malvales</taxon>
        <taxon>Dipterocarpaceae</taxon>
        <taxon>Rubroshorea</taxon>
    </lineage>
</organism>
<dbReference type="PANTHER" id="PTHR12121">
    <property type="entry name" value="CARBON CATABOLITE REPRESSOR PROTEIN 4"/>
    <property type="match status" value="1"/>
</dbReference>
<evidence type="ECO:0000259" key="1">
    <source>
        <dbReference type="Pfam" id="PF03372"/>
    </source>
</evidence>
<dbReference type="Proteomes" id="UP001054252">
    <property type="component" value="Unassembled WGS sequence"/>
</dbReference>
<dbReference type="Pfam" id="PF03372">
    <property type="entry name" value="Exo_endo_phos"/>
    <property type="match status" value="1"/>
</dbReference>
<dbReference type="EMBL" id="BPVZ01000030">
    <property type="protein sequence ID" value="GKV09308.1"/>
    <property type="molecule type" value="Genomic_DNA"/>
</dbReference>
<dbReference type="InterPro" id="IPR036691">
    <property type="entry name" value="Endo/exonu/phosph_ase_sf"/>
</dbReference>
<sequence length="399" mass="45413">MAMASQEDEGNARHLEKLITCSVHNEKLASVQCIDCVKLNIPKEQSYHCTPECFAGAWERHKNSHRNAAECKTTSTFGDQCEVNKLKRSSGSWPESLDEIAEQEGAKWVKVGSSIIYDPSNDGIRLPLRLESFAIDHAEGTHFSPVENIVTGLLTFPLPSPRLMVGIGSNEKYLSSDGFVFTVLSYNILADMHTKGTQRQSYCPKWALCWEYRRQNLLNEIIEYDADIICLQEVQDNHYESFFKPELTKRGYSALYKKKTNEIFTAEGYVSEGCATFYRHNLFREIVIYELEFNRKAQVVQEALEPELQNDGATRLRMHNVALIVVLQALRDGSTDVDLQSRICVANTHVYSEKNRPDVRVFQVATLIHKLEEITQLQIPMLICADLNSVPGRLIFCSY</sequence>
<reference evidence="2 3" key="1">
    <citation type="journal article" date="2021" name="Commun. Biol.">
        <title>The genome of Shorea leprosula (Dipterocarpaceae) highlights the ecological relevance of drought in aseasonal tropical rainforests.</title>
        <authorList>
            <person name="Ng K.K.S."/>
            <person name="Kobayashi M.J."/>
            <person name="Fawcett J.A."/>
            <person name="Hatakeyama M."/>
            <person name="Paape T."/>
            <person name="Ng C.H."/>
            <person name="Ang C.C."/>
            <person name="Tnah L.H."/>
            <person name="Lee C.T."/>
            <person name="Nishiyama T."/>
            <person name="Sese J."/>
            <person name="O'Brien M.J."/>
            <person name="Copetti D."/>
            <person name="Mohd Noor M.I."/>
            <person name="Ong R.C."/>
            <person name="Putra M."/>
            <person name="Sireger I.Z."/>
            <person name="Indrioko S."/>
            <person name="Kosugi Y."/>
            <person name="Izuno A."/>
            <person name="Isagi Y."/>
            <person name="Lee S.L."/>
            <person name="Shimizu K.K."/>
        </authorList>
    </citation>
    <scope>NUCLEOTIDE SEQUENCE [LARGE SCALE GENOMIC DNA]</scope>
    <source>
        <strain evidence="2">214</strain>
    </source>
</reference>
<dbReference type="Gene3D" id="3.60.10.10">
    <property type="entry name" value="Endonuclease/exonuclease/phosphatase"/>
    <property type="match status" value="1"/>
</dbReference>
<dbReference type="SUPFAM" id="SSF56219">
    <property type="entry name" value="DNase I-like"/>
    <property type="match status" value="1"/>
</dbReference>
<protein>
    <recommendedName>
        <fullName evidence="1">Endonuclease/exonuclease/phosphatase domain-containing protein</fullName>
    </recommendedName>
</protein>
<dbReference type="AlphaFoldDB" id="A0AAV5J3Y8"/>
<dbReference type="InterPro" id="IPR005135">
    <property type="entry name" value="Endo/exonuclease/phosphatase"/>
</dbReference>
<evidence type="ECO:0000313" key="2">
    <source>
        <dbReference type="EMBL" id="GKV09308.1"/>
    </source>
</evidence>
<feature type="domain" description="Endonuclease/exonuclease/phosphatase" evidence="1">
    <location>
        <begin position="184"/>
        <end position="389"/>
    </location>
</feature>
<comment type="caution">
    <text evidence="2">The sequence shown here is derived from an EMBL/GenBank/DDBJ whole genome shotgun (WGS) entry which is preliminary data.</text>
</comment>
<keyword evidence="3" id="KW-1185">Reference proteome</keyword>
<dbReference type="InterPro" id="IPR050410">
    <property type="entry name" value="CCR4/nocturin_mRNA_transcr"/>
</dbReference>
<dbReference type="PANTHER" id="PTHR12121:SF79">
    <property type="entry name" value="CARBON CATABOLITE REPRESSOR PROTEIN 4 HOMOLOG 1-LIKE ISOFORM X1"/>
    <property type="match status" value="1"/>
</dbReference>
<evidence type="ECO:0000313" key="3">
    <source>
        <dbReference type="Proteomes" id="UP001054252"/>
    </source>
</evidence>
<name>A0AAV5J3Y8_9ROSI</name>
<accession>A0AAV5J3Y8</accession>